<gene>
    <name evidence="10" type="ORF">J3R73_001858</name>
</gene>
<evidence type="ECO:0000256" key="4">
    <source>
        <dbReference type="ARBA" id="ARBA00022475"/>
    </source>
</evidence>
<keyword evidence="11" id="KW-1185">Reference proteome</keyword>
<evidence type="ECO:0000313" key="11">
    <source>
        <dbReference type="Proteomes" id="UP001237448"/>
    </source>
</evidence>
<organism evidence="10 11">
    <name type="scientific">Labrys monachus</name>
    <dbReference type="NCBI Taxonomy" id="217067"/>
    <lineage>
        <taxon>Bacteria</taxon>
        <taxon>Pseudomonadati</taxon>
        <taxon>Pseudomonadota</taxon>
        <taxon>Alphaproteobacteria</taxon>
        <taxon>Hyphomicrobiales</taxon>
        <taxon>Xanthobacteraceae</taxon>
        <taxon>Labrys</taxon>
    </lineage>
</organism>
<keyword evidence="5 8" id="KW-0812">Transmembrane</keyword>
<dbReference type="Pfam" id="PF00528">
    <property type="entry name" value="BPD_transp_1"/>
    <property type="match status" value="1"/>
</dbReference>
<dbReference type="InterPro" id="IPR035906">
    <property type="entry name" value="MetI-like_sf"/>
</dbReference>
<comment type="caution">
    <text evidence="10">The sequence shown here is derived from an EMBL/GenBank/DDBJ whole genome shotgun (WGS) entry which is preliminary data.</text>
</comment>
<dbReference type="PANTHER" id="PTHR43848">
    <property type="entry name" value="PUTRESCINE TRANSPORT SYSTEM PERMEASE PROTEIN POTI"/>
    <property type="match status" value="1"/>
</dbReference>
<feature type="transmembrane region" description="Helical" evidence="8">
    <location>
        <begin position="235"/>
        <end position="254"/>
    </location>
</feature>
<evidence type="ECO:0000256" key="7">
    <source>
        <dbReference type="ARBA" id="ARBA00023136"/>
    </source>
</evidence>
<comment type="similarity">
    <text evidence="2">Belongs to the binding-protein-dependent transport system permease family. CysTW subfamily.</text>
</comment>
<evidence type="ECO:0000256" key="5">
    <source>
        <dbReference type="ARBA" id="ARBA00022692"/>
    </source>
</evidence>
<comment type="subcellular location">
    <subcellularLocation>
        <location evidence="1 8">Cell membrane</location>
        <topology evidence="1 8">Multi-pass membrane protein</topology>
    </subcellularLocation>
</comment>
<dbReference type="InterPro" id="IPR000515">
    <property type="entry name" value="MetI-like"/>
</dbReference>
<name>A0ABU0FBS9_9HYPH</name>
<dbReference type="CDD" id="cd06261">
    <property type="entry name" value="TM_PBP2"/>
    <property type="match status" value="1"/>
</dbReference>
<keyword evidence="6 8" id="KW-1133">Transmembrane helix</keyword>
<keyword evidence="7 8" id="KW-0472">Membrane</keyword>
<keyword evidence="4" id="KW-1003">Cell membrane</keyword>
<feature type="transmembrane region" description="Helical" evidence="8">
    <location>
        <begin position="12"/>
        <end position="37"/>
    </location>
</feature>
<evidence type="ECO:0000256" key="3">
    <source>
        <dbReference type="ARBA" id="ARBA00022448"/>
    </source>
</evidence>
<feature type="transmembrane region" description="Helical" evidence="8">
    <location>
        <begin position="135"/>
        <end position="154"/>
    </location>
</feature>
<dbReference type="Gene3D" id="1.10.3720.10">
    <property type="entry name" value="MetI-like"/>
    <property type="match status" value="1"/>
</dbReference>
<dbReference type="PANTHER" id="PTHR43848:SF2">
    <property type="entry name" value="PUTRESCINE TRANSPORT SYSTEM PERMEASE PROTEIN POTI"/>
    <property type="match status" value="1"/>
</dbReference>
<evidence type="ECO:0000313" key="10">
    <source>
        <dbReference type="EMBL" id="MDQ0392066.1"/>
    </source>
</evidence>
<sequence length="267" mass="29207">MHSRAERLTDVALGLIAGAALFVLYAPVLIGALFSVVTVDRAGIHWETVSFQWYGKLLDNQSILDAIRTTAIVGGIAVCLAAILAVVLALYVEWEGALFRRLVELVVYLPFLLPPIVTGLSMLIFFVGAGVQRGFTTLIIGHTVFVLAVIFRLVQTRLQSLAKSLVEASADLGASRWQTLRWVLWPQLRPAVATGAILAFTLSFDETLISVFVAGDTTTLPLRLWAMMRVGFSPQINALVTIVLLVSIMLTIVIGMRLKSTDQRDEE</sequence>
<evidence type="ECO:0000256" key="6">
    <source>
        <dbReference type="ARBA" id="ARBA00022989"/>
    </source>
</evidence>
<accession>A0ABU0FBS9</accession>
<feature type="transmembrane region" description="Helical" evidence="8">
    <location>
        <begin position="105"/>
        <end position="129"/>
    </location>
</feature>
<evidence type="ECO:0000259" key="9">
    <source>
        <dbReference type="PROSITE" id="PS50928"/>
    </source>
</evidence>
<dbReference type="InterPro" id="IPR051789">
    <property type="entry name" value="Bact_Polyamine_Transport"/>
</dbReference>
<evidence type="ECO:0000256" key="8">
    <source>
        <dbReference type="RuleBase" id="RU363032"/>
    </source>
</evidence>
<dbReference type="RefSeq" id="WP_307425370.1">
    <property type="nucleotide sequence ID" value="NZ_JAUSVK010000001.1"/>
</dbReference>
<dbReference type="PROSITE" id="PS50928">
    <property type="entry name" value="ABC_TM1"/>
    <property type="match status" value="1"/>
</dbReference>
<protein>
    <submittedName>
        <fullName evidence="10">ABC-type spermidine/putrescine transport system permease subunit II</fullName>
    </submittedName>
</protein>
<keyword evidence="3 8" id="KW-0813">Transport</keyword>
<evidence type="ECO:0000256" key="1">
    <source>
        <dbReference type="ARBA" id="ARBA00004651"/>
    </source>
</evidence>
<evidence type="ECO:0000256" key="2">
    <source>
        <dbReference type="ARBA" id="ARBA00007069"/>
    </source>
</evidence>
<proteinExistence type="inferred from homology"/>
<dbReference type="EMBL" id="JAUSVK010000001">
    <property type="protein sequence ID" value="MDQ0392066.1"/>
    <property type="molecule type" value="Genomic_DNA"/>
</dbReference>
<dbReference type="SUPFAM" id="SSF161098">
    <property type="entry name" value="MetI-like"/>
    <property type="match status" value="1"/>
</dbReference>
<dbReference type="Proteomes" id="UP001237448">
    <property type="component" value="Unassembled WGS sequence"/>
</dbReference>
<feature type="transmembrane region" description="Helical" evidence="8">
    <location>
        <begin position="71"/>
        <end position="93"/>
    </location>
</feature>
<feature type="domain" description="ABC transmembrane type-1" evidence="9">
    <location>
        <begin position="67"/>
        <end position="254"/>
    </location>
</feature>
<reference evidence="10 11" key="1">
    <citation type="submission" date="2023-07" db="EMBL/GenBank/DDBJ databases">
        <title>Genomic Encyclopedia of Type Strains, Phase IV (KMG-IV): sequencing the most valuable type-strain genomes for metagenomic binning, comparative biology and taxonomic classification.</title>
        <authorList>
            <person name="Goeker M."/>
        </authorList>
    </citation>
    <scope>NUCLEOTIDE SEQUENCE [LARGE SCALE GENOMIC DNA]</scope>
    <source>
        <strain evidence="10 11">DSM 5896</strain>
    </source>
</reference>